<name>A0AAV8VVF1_9CUCU</name>
<accession>A0AAV8VVF1</accession>
<proteinExistence type="predicted"/>
<dbReference type="AlphaFoldDB" id="A0AAV8VVF1"/>
<evidence type="ECO:0000313" key="2">
    <source>
        <dbReference type="Proteomes" id="UP001159042"/>
    </source>
</evidence>
<dbReference type="EMBL" id="JANEYG010000027">
    <property type="protein sequence ID" value="KAJ8918204.1"/>
    <property type="molecule type" value="Genomic_DNA"/>
</dbReference>
<organism evidence="1 2">
    <name type="scientific">Exocentrus adspersus</name>
    <dbReference type="NCBI Taxonomy" id="1586481"/>
    <lineage>
        <taxon>Eukaryota</taxon>
        <taxon>Metazoa</taxon>
        <taxon>Ecdysozoa</taxon>
        <taxon>Arthropoda</taxon>
        <taxon>Hexapoda</taxon>
        <taxon>Insecta</taxon>
        <taxon>Pterygota</taxon>
        <taxon>Neoptera</taxon>
        <taxon>Endopterygota</taxon>
        <taxon>Coleoptera</taxon>
        <taxon>Polyphaga</taxon>
        <taxon>Cucujiformia</taxon>
        <taxon>Chrysomeloidea</taxon>
        <taxon>Cerambycidae</taxon>
        <taxon>Lamiinae</taxon>
        <taxon>Acanthocinini</taxon>
        <taxon>Exocentrus</taxon>
    </lineage>
</organism>
<protein>
    <submittedName>
        <fullName evidence="1">Uncharacterized protein</fullName>
    </submittedName>
</protein>
<comment type="caution">
    <text evidence="1">The sequence shown here is derived from an EMBL/GenBank/DDBJ whole genome shotgun (WGS) entry which is preliminary data.</text>
</comment>
<keyword evidence="2" id="KW-1185">Reference proteome</keyword>
<dbReference type="PANTHER" id="PTHR45823">
    <property type="entry name" value="T-SNARE COILED-COIL HOMOLOGY DOMAIN-CONTAINING PROTEIN"/>
    <property type="match status" value="1"/>
</dbReference>
<dbReference type="PANTHER" id="PTHR45823:SF1">
    <property type="entry name" value="T-SNARE COILED-COIL HOMOLOGY DOMAIN-CONTAINING PROTEIN"/>
    <property type="match status" value="1"/>
</dbReference>
<evidence type="ECO:0000313" key="1">
    <source>
        <dbReference type="EMBL" id="KAJ8918204.1"/>
    </source>
</evidence>
<gene>
    <name evidence="1" type="ORF">NQ315_014071</name>
</gene>
<dbReference type="Proteomes" id="UP001159042">
    <property type="component" value="Unassembled WGS sequence"/>
</dbReference>
<sequence>MRPKEAHTLMGRSGLVMTIPNYATLTGALERRYGDAHLQHVYQAQLRSWRQRFEETLQQYEADISRMVNLAYPKAPAKIIEQLAVSNFVEGLRDPEIGQLVGLARHKTMSEALTHALEIEDVKEASRDATNPYQDQYKKTKKTGGNLIDSLLEHLQQLKNR</sequence>
<reference evidence="1 2" key="1">
    <citation type="journal article" date="2023" name="Insect Mol. Biol.">
        <title>Genome sequencing provides insights into the evolution of gene families encoding plant cell wall-degrading enzymes in longhorned beetles.</title>
        <authorList>
            <person name="Shin N.R."/>
            <person name="Okamura Y."/>
            <person name="Kirsch R."/>
            <person name="Pauchet Y."/>
        </authorList>
    </citation>
    <scope>NUCLEOTIDE SEQUENCE [LARGE SCALE GENOMIC DNA]</scope>
    <source>
        <strain evidence="1">EAD_L_NR</strain>
    </source>
</reference>